<organism evidence="1 2">
    <name type="scientific">Paraburkholderia dioscoreae</name>
    <dbReference type="NCBI Taxonomy" id="2604047"/>
    <lineage>
        <taxon>Bacteria</taxon>
        <taxon>Pseudomonadati</taxon>
        <taxon>Pseudomonadota</taxon>
        <taxon>Betaproteobacteria</taxon>
        <taxon>Burkholderiales</taxon>
        <taxon>Burkholderiaceae</taxon>
        <taxon>Paraburkholderia</taxon>
    </lineage>
</organism>
<keyword evidence="2" id="KW-1185">Reference proteome</keyword>
<evidence type="ECO:0000313" key="1">
    <source>
        <dbReference type="EMBL" id="VVD27593.1"/>
    </source>
</evidence>
<gene>
    <name evidence="1" type="ORF">PDMSB3_1131</name>
</gene>
<protein>
    <submittedName>
        <fullName evidence="1">Uncharacterized protein</fullName>
    </submittedName>
</protein>
<sequence>MMKRLKNRSSTQERGRNNAERLRIWVKQMTPDQIPLNQFGKVARSRVCEQVGIPPSTIRTNSALKKIFKQLDASVLLYATTATTNLKKIPDSANETERLRLENSDLALKLSDSERRVYVLQYLENFGIVVS</sequence>
<evidence type="ECO:0000313" key="2">
    <source>
        <dbReference type="Proteomes" id="UP000325811"/>
    </source>
</evidence>
<name>A0A5Q4YSR6_9BURK</name>
<dbReference type="KEGG" id="pdio:PDMSB3_1131"/>
<dbReference type="Proteomes" id="UP000325811">
    <property type="component" value="Chromosome I"/>
</dbReference>
<dbReference type="AlphaFoldDB" id="A0A5Q4YSR6"/>
<reference evidence="1 2" key="1">
    <citation type="submission" date="2019-08" db="EMBL/GenBank/DDBJ databases">
        <authorList>
            <person name="Herpell B J."/>
        </authorList>
    </citation>
    <scope>NUCLEOTIDE SEQUENCE [LARGE SCALE GENOMIC DNA]</scope>
    <source>
        <strain evidence="2">Msb3</strain>
    </source>
</reference>
<accession>A0A5Q4YSR6</accession>
<dbReference type="EMBL" id="LR699553">
    <property type="protein sequence ID" value="VVD27593.1"/>
    <property type="molecule type" value="Genomic_DNA"/>
</dbReference>
<dbReference type="RefSeq" id="WP_165185317.1">
    <property type="nucleotide sequence ID" value="NZ_LR699553.1"/>
</dbReference>
<proteinExistence type="predicted"/>